<dbReference type="PANTHER" id="PTHR39426:SF1">
    <property type="entry name" value="HOMOLOGY TO DEATH-ON-CURING PROTEIN OF PHAGE P1"/>
    <property type="match status" value="1"/>
</dbReference>
<dbReference type="PANTHER" id="PTHR39426">
    <property type="entry name" value="HOMOLOGY TO DEATH-ON-CURING PROTEIN OF PHAGE P1"/>
    <property type="match status" value="1"/>
</dbReference>
<accession>A0A0S4LL38</accession>
<dbReference type="NCBIfam" id="TIGR01550">
    <property type="entry name" value="DOC_P1"/>
    <property type="match status" value="1"/>
</dbReference>
<gene>
    <name evidence="2" type="ORF">COMA2_310004</name>
</gene>
<dbReference type="InterPro" id="IPR006440">
    <property type="entry name" value="Doc"/>
</dbReference>
<reference evidence="3" key="1">
    <citation type="submission" date="2015-10" db="EMBL/GenBank/DDBJ databases">
        <authorList>
            <person name="Luecker S."/>
            <person name="Luecker S."/>
        </authorList>
    </citation>
    <scope>NUCLEOTIDE SEQUENCE [LARGE SCALE GENOMIC DNA]</scope>
</reference>
<dbReference type="STRING" id="1742973.COMA2_310004"/>
<dbReference type="AlphaFoldDB" id="A0A0S4LL38"/>
<evidence type="ECO:0000313" key="3">
    <source>
        <dbReference type="Proteomes" id="UP000198736"/>
    </source>
</evidence>
<feature type="domain" description="Fido" evidence="1">
    <location>
        <begin position="7"/>
        <end position="144"/>
    </location>
</feature>
<dbReference type="SUPFAM" id="SSF140931">
    <property type="entry name" value="Fic-like"/>
    <property type="match status" value="1"/>
</dbReference>
<dbReference type="Proteomes" id="UP000198736">
    <property type="component" value="Unassembled WGS sequence"/>
</dbReference>
<dbReference type="Gene3D" id="1.20.120.1870">
    <property type="entry name" value="Fic/DOC protein, Fido domain"/>
    <property type="match status" value="1"/>
</dbReference>
<dbReference type="RefSeq" id="WP_175304620.1">
    <property type="nucleotide sequence ID" value="NZ_CZPZ01000025.1"/>
</dbReference>
<sequence>MTTLSTLSVEDVLRIHEILVADFAKANDPISPAGLRDLGLLESAVGRQHTGGGGKLKYETPAQSAATLMYGVCNNHAFHNGNKRTALVSMLVHLDQNGLTLQDTNQKELFKLILAVANHDLAVPKRGRQSPDAEVEAIANWIKRRAVKPQRGERQITFRELRRRLGHFQYELTHAGKGNAADVYKIVEEKRFLRSPREVRKRIGTIGYRDEGTFVSMKDLKLVRRICKLTEEDGVDSGTFYDSQAIVDGFINKYRNVLRRLSTR</sequence>
<dbReference type="EMBL" id="CZPZ01000025">
    <property type="protein sequence ID" value="CUS37673.1"/>
    <property type="molecule type" value="Genomic_DNA"/>
</dbReference>
<organism evidence="2 3">
    <name type="scientific">Candidatus Nitrospira nitrificans</name>
    <dbReference type="NCBI Taxonomy" id="1742973"/>
    <lineage>
        <taxon>Bacteria</taxon>
        <taxon>Pseudomonadati</taxon>
        <taxon>Nitrospirota</taxon>
        <taxon>Nitrospiria</taxon>
        <taxon>Nitrospirales</taxon>
        <taxon>Nitrospiraceae</taxon>
        <taxon>Nitrospira</taxon>
    </lineage>
</organism>
<dbReference type="Pfam" id="PF02661">
    <property type="entry name" value="Fic"/>
    <property type="match status" value="1"/>
</dbReference>
<protein>
    <submittedName>
        <fullName evidence="2">Death-on-curing family protein</fullName>
    </submittedName>
</protein>
<proteinExistence type="predicted"/>
<keyword evidence="3" id="KW-1185">Reference proteome</keyword>
<dbReference type="GO" id="GO:0016301">
    <property type="term" value="F:kinase activity"/>
    <property type="evidence" value="ECO:0007669"/>
    <property type="project" value="InterPro"/>
</dbReference>
<evidence type="ECO:0000259" key="1">
    <source>
        <dbReference type="PROSITE" id="PS51459"/>
    </source>
</evidence>
<name>A0A0S4LL38_9BACT</name>
<dbReference type="InterPro" id="IPR003812">
    <property type="entry name" value="Fido"/>
</dbReference>
<evidence type="ECO:0000313" key="2">
    <source>
        <dbReference type="EMBL" id="CUS37673.1"/>
    </source>
</evidence>
<dbReference type="InterPro" id="IPR036597">
    <property type="entry name" value="Fido-like_dom_sf"/>
</dbReference>
<dbReference type="InterPro" id="IPR053737">
    <property type="entry name" value="Type_II_TA_Toxin"/>
</dbReference>
<dbReference type="PROSITE" id="PS51459">
    <property type="entry name" value="FIDO"/>
    <property type="match status" value="1"/>
</dbReference>